<name>A0A8H4A8G3_GIGMA</name>
<reference evidence="1 2" key="1">
    <citation type="journal article" date="2019" name="Environ. Microbiol.">
        <title>At the nexus of three kingdoms: the genome of the mycorrhizal fungus Gigaspora margarita provides insights into plant, endobacterial and fungal interactions.</title>
        <authorList>
            <person name="Venice F."/>
            <person name="Ghignone S."/>
            <person name="Salvioli di Fossalunga A."/>
            <person name="Amselem J."/>
            <person name="Novero M."/>
            <person name="Xianan X."/>
            <person name="Sedzielewska Toro K."/>
            <person name="Morin E."/>
            <person name="Lipzen A."/>
            <person name="Grigoriev I.V."/>
            <person name="Henrissat B."/>
            <person name="Martin F.M."/>
            <person name="Bonfante P."/>
        </authorList>
    </citation>
    <scope>NUCLEOTIDE SEQUENCE [LARGE SCALE GENOMIC DNA]</scope>
    <source>
        <strain evidence="1 2">BEG34</strain>
    </source>
</reference>
<dbReference type="Proteomes" id="UP000439903">
    <property type="component" value="Unassembled WGS sequence"/>
</dbReference>
<sequence length="142" mass="16302">MKFLAKSNESTHIPFEQINSNNTMLANNIAWPYRQNQNLNNNYTSTTHISYPRLSSNINPVLYNLDNTRSLNENTDVLYALPLFYNPNIEYRFVATKNFNTSEDQCQSLSQAITILIDETSDSQSLISYNLINDSNQESSSF</sequence>
<proteinExistence type="predicted"/>
<accession>A0A8H4A8G3</accession>
<evidence type="ECO:0000313" key="1">
    <source>
        <dbReference type="EMBL" id="KAF0444386.1"/>
    </source>
</evidence>
<evidence type="ECO:0000313" key="2">
    <source>
        <dbReference type="Proteomes" id="UP000439903"/>
    </source>
</evidence>
<comment type="caution">
    <text evidence="1">The sequence shown here is derived from an EMBL/GenBank/DDBJ whole genome shotgun (WGS) entry which is preliminary data.</text>
</comment>
<dbReference type="AlphaFoldDB" id="A0A8H4A8G3"/>
<gene>
    <name evidence="1" type="ORF">F8M41_003491</name>
</gene>
<protein>
    <submittedName>
        <fullName evidence="1">Uncharacterized protein</fullName>
    </submittedName>
</protein>
<keyword evidence="2" id="KW-1185">Reference proteome</keyword>
<organism evidence="1 2">
    <name type="scientific">Gigaspora margarita</name>
    <dbReference type="NCBI Taxonomy" id="4874"/>
    <lineage>
        <taxon>Eukaryota</taxon>
        <taxon>Fungi</taxon>
        <taxon>Fungi incertae sedis</taxon>
        <taxon>Mucoromycota</taxon>
        <taxon>Glomeromycotina</taxon>
        <taxon>Glomeromycetes</taxon>
        <taxon>Diversisporales</taxon>
        <taxon>Gigasporaceae</taxon>
        <taxon>Gigaspora</taxon>
    </lineage>
</organism>
<dbReference type="EMBL" id="WTPW01001303">
    <property type="protein sequence ID" value="KAF0444386.1"/>
    <property type="molecule type" value="Genomic_DNA"/>
</dbReference>